<feature type="compositionally biased region" description="Basic and acidic residues" evidence="1">
    <location>
        <begin position="335"/>
        <end position="347"/>
    </location>
</feature>
<reference evidence="2 3" key="1">
    <citation type="submission" date="2019-07" db="EMBL/GenBank/DDBJ databases">
        <title>Draft genome assembly of a fouling barnacle, Amphibalanus amphitrite (Darwin, 1854): The first reference genome for Thecostraca.</title>
        <authorList>
            <person name="Kim W."/>
        </authorList>
    </citation>
    <scope>NUCLEOTIDE SEQUENCE [LARGE SCALE GENOMIC DNA]</scope>
    <source>
        <strain evidence="2">SNU_AA5</strain>
        <tissue evidence="2">Soma without cirri and trophi</tissue>
    </source>
</reference>
<gene>
    <name evidence="2" type="ORF">FJT64_016238</name>
</gene>
<feature type="compositionally biased region" description="Basic and acidic residues" evidence="1">
    <location>
        <begin position="393"/>
        <end position="409"/>
    </location>
</feature>
<feature type="region of interest" description="Disordered" evidence="1">
    <location>
        <begin position="80"/>
        <end position="547"/>
    </location>
</feature>
<dbReference type="EMBL" id="VIIS01000105">
    <property type="protein sequence ID" value="KAF0313182.1"/>
    <property type="molecule type" value="Genomic_DNA"/>
</dbReference>
<feature type="compositionally biased region" description="Polar residues" evidence="1">
    <location>
        <begin position="535"/>
        <end position="547"/>
    </location>
</feature>
<comment type="caution">
    <text evidence="2">The sequence shown here is derived from an EMBL/GenBank/DDBJ whole genome shotgun (WGS) entry which is preliminary data.</text>
</comment>
<proteinExistence type="predicted"/>
<feature type="compositionally biased region" description="Gly residues" evidence="1">
    <location>
        <begin position="270"/>
        <end position="280"/>
    </location>
</feature>
<feature type="compositionally biased region" description="Basic and acidic residues" evidence="1">
    <location>
        <begin position="995"/>
        <end position="1012"/>
    </location>
</feature>
<protein>
    <submittedName>
        <fullName evidence="2">Uncharacterized protein</fullName>
    </submittedName>
</protein>
<sequence length="1518" mass="168416">MAEKYYLDMPFTHEEVPQEERLFTEERMPKPGTFRHTFLAELRAASGQERAARLGPHYSWNGVLYMWKLRMKPEHWVQSLQPSEQLRKPPIKQDQKPTTATGPHGKGDGESSQTAGGREQVVEGEAHDQDSLQKDVAEPSRLEEPREETLETEKEDTSSSDKLHCLSSTDYRDIQAADSNKDDSLDSLGEGNQPPKSFSSDIPDESTHESRPETLDASSSSPELSDLSSGQQMTPDVPIMKSAEQKPDTILARITRVESKDSGYLYSSGSGSGSGSGDGSGTHSRDDSTTRSGSMDGSSAPIGSGSSSSNSGQASPVYDELGVGSGRVSPADQKSSTDCETAEHHEQSSAGDRSLPSGSGPSVTSASKDVDDGHQEVVAAESEASAHTGTLHARPEIREESIPGLKRGDVTLATDDGNTSDASTIKGSASTVTKSSRRRSSGEISGGSDFDEIGAALAKSVSPSKSPGQNGERFAVQAIPEEGTGTDQEKETGDKSNSSQGNSAPSSSTASVESEAAYQTFSGFKIAKNERENQNRAPEQSRGSHVNDLTYQDTSRLSKCTKLFAHVKHPGVDITRDEVRTYMTDFERSCLKITGDSSHPAFMRIDDRQGVIDESLRGLSERDFKKQLFDAHTFRHLLNVSSRRNDLHGSEVQEDPDTKAGSDLPGTSGITSRADEAGSSTSVPEVPQDVESAGRILPKAVLSGRAYKRSPLRFLSSLDSEANHEDQWTGPPLPDINEHPFGLSSILQRQIVKRVSDAKNICKKILQRNNPLHCLCDAHVGDEHLEQLAVKLEIMLTKGHILQFLDGQKRLLDHVCKGSIMDYVGKAGSSEETNPKLLHDLMLILGLHHNPKASPYSYCQEAQDSWSSGKRATNTNGEYATMSKKDAAMYLTRHHLWCIRQIDFLDPSLDDPMTCMALHRHTIESPDKAGKLTPFQMFLERHLNPAVLKELCAKLNRHAKQRKSDRRFRDWTDTVPDELRVFILQMIYIASNHSRDERWDGPPREPSGKTRQDPSNSTKLIEDVESEFSLRREDEGDTKSSSDQKDEQTSAHCKESSHRPNSGRLFTSMDPCRFRQIAAAWHAFDLCEPPQRSERRRRVKNLQTVLDLLLNGPSLAVLPALLAIGSRTVRCHTSPAEGRPASSRRVDLTFVMDSRRYVYDVVISEPTRRRRRFRTTDPGVVNRIKQRLKPTTEKNMFVLMEEINNAVREIAKRKHPSFADWPSDKPKRVPVGPDHMHRYFFMDGLTVSEAERCAENDIFCMAPIPPDDPRRSEFVTLDDDMPKVSADNGRLISTPHGNRQKINFFHLRDTDRPRHQLVCSAFHQLTAKDGRRAQQQVTKTQQQLREAVEQVTSRLSHGGTTSGLRHYHRLFLRAVSACIQNSILARGVARDDSSGDSGVSSAKKFSAFASTEALASYCDTEYETFLSDLLDWLEATPRVKPRPPKMTREEMHDQLTADLMDSATVDGAADMRCTMLIHGTNKLSRAMTRLEESRCVGEKKRQKYGNIVVSEVEDLDLF</sequence>
<feature type="compositionally biased region" description="Low complexity" evidence="1">
    <location>
        <begin position="290"/>
        <end position="315"/>
    </location>
</feature>
<feature type="compositionally biased region" description="Polar residues" evidence="1">
    <location>
        <begin position="416"/>
        <end position="434"/>
    </location>
</feature>
<organism evidence="2 3">
    <name type="scientific">Amphibalanus amphitrite</name>
    <name type="common">Striped barnacle</name>
    <name type="synonym">Balanus amphitrite</name>
    <dbReference type="NCBI Taxonomy" id="1232801"/>
    <lineage>
        <taxon>Eukaryota</taxon>
        <taxon>Metazoa</taxon>
        <taxon>Ecdysozoa</taxon>
        <taxon>Arthropoda</taxon>
        <taxon>Crustacea</taxon>
        <taxon>Multicrustacea</taxon>
        <taxon>Cirripedia</taxon>
        <taxon>Thoracica</taxon>
        <taxon>Thoracicalcarea</taxon>
        <taxon>Balanomorpha</taxon>
        <taxon>Balanoidea</taxon>
        <taxon>Balanidae</taxon>
        <taxon>Amphibalaninae</taxon>
        <taxon>Amphibalanus</taxon>
    </lineage>
</organism>
<accession>A0A6A4XFB9</accession>
<feature type="compositionally biased region" description="Basic and acidic residues" evidence="1">
    <location>
        <begin position="645"/>
        <end position="660"/>
    </location>
</feature>
<feature type="region of interest" description="Disordered" evidence="1">
    <location>
        <begin position="645"/>
        <end position="687"/>
    </location>
</feature>
<keyword evidence="3" id="KW-1185">Reference proteome</keyword>
<evidence type="ECO:0000313" key="2">
    <source>
        <dbReference type="EMBL" id="KAF0313182.1"/>
    </source>
</evidence>
<feature type="compositionally biased region" description="Low complexity" evidence="1">
    <location>
        <begin position="376"/>
        <end position="386"/>
    </location>
</feature>
<evidence type="ECO:0000313" key="3">
    <source>
        <dbReference type="Proteomes" id="UP000440578"/>
    </source>
</evidence>
<feature type="compositionally biased region" description="Basic and acidic residues" evidence="1">
    <location>
        <begin position="85"/>
        <end position="95"/>
    </location>
</feature>
<feature type="compositionally biased region" description="Basic and acidic residues" evidence="1">
    <location>
        <begin position="1028"/>
        <end position="1058"/>
    </location>
</feature>
<feature type="compositionally biased region" description="Basic and acidic residues" evidence="1">
    <location>
        <begin position="120"/>
        <end position="184"/>
    </location>
</feature>
<feature type="compositionally biased region" description="Low complexity" evidence="1">
    <location>
        <begin position="215"/>
        <end position="229"/>
    </location>
</feature>
<feature type="compositionally biased region" description="Low complexity" evidence="1">
    <location>
        <begin position="496"/>
        <end position="517"/>
    </location>
</feature>
<evidence type="ECO:0000256" key="1">
    <source>
        <dbReference type="SAM" id="MobiDB-lite"/>
    </source>
</evidence>
<feature type="compositionally biased region" description="Basic and acidic residues" evidence="1">
    <location>
        <begin position="205"/>
        <end position="214"/>
    </location>
</feature>
<feature type="compositionally biased region" description="Polar residues" evidence="1">
    <location>
        <begin position="348"/>
        <end position="367"/>
    </location>
</feature>
<name>A0A6A4XFB9_AMPAM</name>
<feature type="region of interest" description="Disordered" evidence="1">
    <location>
        <begin position="995"/>
        <end position="1064"/>
    </location>
</feature>
<dbReference type="Proteomes" id="UP000440578">
    <property type="component" value="Unassembled WGS sequence"/>
</dbReference>